<dbReference type="NCBIfam" id="TIGR00696">
    <property type="entry name" value="wecG_tagA_cpsF"/>
    <property type="match status" value="1"/>
</dbReference>
<organism evidence="3 4">
    <name type="scientific">Roseateles flavus</name>
    <dbReference type="NCBI Taxonomy" id="3149041"/>
    <lineage>
        <taxon>Bacteria</taxon>
        <taxon>Pseudomonadati</taxon>
        <taxon>Pseudomonadota</taxon>
        <taxon>Betaproteobacteria</taxon>
        <taxon>Burkholderiales</taxon>
        <taxon>Sphaerotilaceae</taxon>
        <taxon>Roseateles</taxon>
    </lineage>
</organism>
<proteinExistence type="predicted"/>
<dbReference type="PANTHER" id="PTHR34136:SF1">
    <property type="entry name" value="UDP-N-ACETYL-D-MANNOSAMINURONIC ACID TRANSFERASE"/>
    <property type="match status" value="1"/>
</dbReference>
<keyword evidence="2" id="KW-0808">Transferase</keyword>
<keyword evidence="1" id="KW-0328">Glycosyltransferase</keyword>
<sequence>MLDTPPSPSSIAPLQETQLFGIRLHAGTRQAVVDRTLELARSGRGGTICAANVDMLTQAKRRPALARLMQEADLVLTDGMPLVWALRRFEGLQLERVTGPGLTVDLCREAAHQGLGVYLFGGSPEELEAMATALQTRFPALRLVGRESPPLLPQQPALDPALVARINASGAALVFVGLGCPKQEFWMQAHRPHLQAVCLGVGYAFALIGGLQKTAPQWMQRRGLEWLFRLGQEPRRLWRRYLVGNSLFLLYCLRASWRPQRPGASKPRPVDPD</sequence>
<dbReference type="Proteomes" id="UP001462640">
    <property type="component" value="Unassembled WGS sequence"/>
</dbReference>
<evidence type="ECO:0000313" key="3">
    <source>
        <dbReference type="EMBL" id="MEO3712136.1"/>
    </source>
</evidence>
<dbReference type="InterPro" id="IPR004629">
    <property type="entry name" value="WecG_TagA_CpsF"/>
</dbReference>
<dbReference type="CDD" id="cd06533">
    <property type="entry name" value="Glyco_transf_WecG_TagA"/>
    <property type="match status" value="1"/>
</dbReference>
<dbReference type="EMBL" id="JBDPZC010000001">
    <property type="protein sequence ID" value="MEO3712136.1"/>
    <property type="molecule type" value="Genomic_DNA"/>
</dbReference>
<name>A0ABV0GAR9_9BURK</name>
<gene>
    <name evidence="3" type="ORF">ABDJ40_05060</name>
</gene>
<dbReference type="RefSeq" id="WP_347606873.1">
    <property type="nucleotide sequence ID" value="NZ_JBDPZC010000001.1"/>
</dbReference>
<dbReference type="PANTHER" id="PTHR34136">
    <property type="match status" value="1"/>
</dbReference>
<reference evidence="3 4" key="1">
    <citation type="submission" date="2024-05" db="EMBL/GenBank/DDBJ databases">
        <title>Roseateles sp. 2.12 16S ribosomal RNA gene Genome sequencing and assembly.</title>
        <authorList>
            <person name="Woo H."/>
        </authorList>
    </citation>
    <scope>NUCLEOTIDE SEQUENCE [LARGE SCALE GENOMIC DNA]</scope>
    <source>
        <strain evidence="3 4">2.12</strain>
    </source>
</reference>
<dbReference type="Pfam" id="PF03808">
    <property type="entry name" value="Glyco_tran_WecG"/>
    <property type="match status" value="1"/>
</dbReference>
<accession>A0ABV0GAR9</accession>
<protein>
    <submittedName>
        <fullName evidence="3">WecB/TagA/CpsF family glycosyltransferase</fullName>
    </submittedName>
</protein>
<keyword evidence="4" id="KW-1185">Reference proteome</keyword>
<comment type="caution">
    <text evidence="3">The sequence shown here is derived from an EMBL/GenBank/DDBJ whole genome shotgun (WGS) entry which is preliminary data.</text>
</comment>
<evidence type="ECO:0000256" key="1">
    <source>
        <dbReference type="ARBA" id="ARBA00022676"/>
    </source>
</evidence>
<evidence type="ECO:0000313" key="4">
    <source>
        <dbReference type="Proteomes" id="UP001462640"/>
    </source>
</evidence>
<evidence type="ECO:0000256" key="2">
    <source>
        <dbReference type="ARBA" id="ARBA00022679"/>
    </source>
</evidence>